<dbReference type="PANTHER" id="PTHR12794:SF0">
    <property type="entry name" value="GEM-ASSOCIATED PROTEIN 2"/>
    <property type="match status" value="1"/>
</dbReference>
<evidence type="ECO:0008006" key="4">
    <source>
        <dbReference type="Google" id="ProtNLM"/>
    </source>
</evidence>
<dbReference type="EMBL" id="JAEPRE010000029">
    <property type="protein sequence ID" value="KAG2235642.1"/>
    <property type="molecule type" value="Genomic_DNA"/>
</dbReference>
<dbReference type="PANTHER" id="PTHR12794">
    <property type="entry name" value="GEMIN2"/>
    <property type="match status" value="1"/>
</dbReference>
<evidence type="ECO:0000313" key="3">
    <source>
        <dbReference type="Proteomes" id="UP000613177"/>
    </source>
</evidence>
<dbReference type="AlphaFoldDB" id="A0A8H7VY33"/>
<dbReference type="Proteomes" id="UP000613177">
    <property type="component" value="Unassembled WGS sequence"/>
</dbReference>
<dbReference type="Pfam" id="PF04938">
    <property type="entry name" value="SIP1"/>
    <property type="match status" value="1"/>
</dbReference>
<dbReference type="GO" id="GO:0005634">
    <property type="term" value="C:nucleus"/>
    <property type="evidence" value="ECO:0007669"/>
    <property type="project" value="TreeGrafter"/>
</dbReference>
<comment type="caution">
    <text evidence="2">The sequence shown here is derived from an EMBL/GenBank/DDBJ whole genome shotgun (WGS) entry which is preliminary data.</text>
</comment>
<sequence length="226" mass="26211">MSKRLFSQVVSEEENSKAAIPLSKQQPDLVNGIPLSGEDYLLVVRQQAKKCAKTMVAPLPQVIKKVKLPSHFQFFNDDNEDEKNRPIENWRKGYIETFKSYQKCKQKAKSLKQHKEITSIEEAYSILYPKEDKVSVIPTLSQHTILNMLKYHIEWLNKYENKEDQFARIFELLVYLDPVLISKNIAILRDLSRECIKLRKSLPTFIAPLNIIITIISDAYGQSDLI</sequence>
<dbReference type="GO" id="GO:0032797">
    <property type="term" value="C:SMN complex"/>
    <property type="evidence" value="ECO:0007669"/>
    <property type="project" value="TreeGrafter"/>
</dbReference>
<evidence type="ECO:0000313" key="2">
    <source>
        <dbReference type="EMBL" id="KAG2235642.1"/>
    </source>
</evidence>
<protein>
    <recommendedName>
        <fullName evidence="4">Gem-associated protein 2</fullName>
    </recommendedName>
</protein>
<dbReference type="Gene3D" id="1.20.58.1070">
    <property type="match status" value="1"/>
</dbReference>
<evidence type="ECO:0000256" key="1">
    <source>
        <dbReference type="ARBA" id="ARBA00025758"/>
    </source>
</evidence>
<accession>A0A8H7VY33</accession>
<name>A0A8H7VY33_9FUNG</name>
<proteinExistence type="inferred from homology"/>
<organism evidence="2 3">
    <name type="scientific">Thamnidium elegans</name>
    <dbReference type="NCBI Taxonomy" id="101142"/>
    <lineage>
        <taxon>Eukaryota</taxon>
        <taxon>Fungi</taxon>
        <taxon>Fungi incertae sedis</taxon>
        <taxon>Mucoromycota</taxon>
        <taxon>Mucoromycotina</taxon>
        <taxon>Mucoromycetes</taxon>
        <taxon>Mucorales</taxon>
        <taxon>Mucorineae</taxon>
        <taxon>Mucoraceae</taxon>
        <taxon>Thamnidium</taxon>
    </lineage>
</organism>
<dbReference type="InterPro" id="IPR035426">
    <property type="entry name" value="Gemin2/Brr1"/>
</dbReference>
<dbReference type="GO" id="GO:0000387">
    <property type="term" value="P:spliceosomal snRNP assembly"/>
    <property type="evidence" value="ECO:0007669"/>
    <property type="project" value="InterPro"/>
</dbReference>
<comment type="similarity">
    <text evidence="1">Belongs to the gemin-2 family.</text>
</comment>
<reference evidence="2" key="1">
    <citation type="submission" date="2021-01" db="EMBL/GenBank/DDBJ databases">
        <title>Metabolic potential, ecology and presence of endohyphal bacteria is reflected in genomic diversity of Mucoromycotina.</title>
        <authorList>
            <person name="Muszewska A."/>
            <person name="Okrasinska A."/>
            <person name="Steczkiewicz K."/>
            <person name="Drgas O."/>
            <person name="Orlowska M."/>
            <person name="Perlinska-Lenart U."/>
            <person name="Aleksandrzak-Piekarczyk T."/>
            <person name="Szatraj K."/>
            <person name="Zielenkiewicz U."/>
            <person name="Pilsyk S."/>
            <person name="Malc E."/>
            <person name="Mieczkowski P."/>
            <person name="Kruszewska J.S."/>
            <person name="Biernat P."/>
            <person name="Pawlowska J."/>
        </authorList>
    </citation>
    <scope>NUCLEOTIDE SEQUENCE</scope>
    <source>
        <strain evidence="2">WA0000018081</strain>
    </source>
</reference>
<keyword evidence="3" id="KW-1185">Reference proteome</keyword>
<gene>
    <name evidence="2" type="ORF">INT48_008518</name>
</gene>